<dbReference type="EMBL" id="CM023487">
    <property type="protein sequence ID" value="KAH6925881.1"/>
    <property type="molecule type" value="Genomic_DNA"/>
</dbReference>
<name>A0ACB7RW40_HYAAI</name>
<gene>
    <name evidence="1" type="ORF">HPB50_011500</name>
</gene>
<keyword evidence="2" id="KW-1185">Reference proteome</keyword>
<evidence type="ECO:0000313" key="1">
    <source>
        <dbReference type="EMBL" id="KAH6925881.1"/>
    </source>
</evidence>
<protein>
    <submittedName>
        <fullName evidence="1">Uncharacterized protein</fullName>
    </submittedName>
</protein>
<proteinExistence type="predicted"/>
<comment type="caution">
    <text evidence="1">The sequence shown here is derived from an EMBL/GenBank/DDBJ whole genome shotgun (WGS) entry which is preliminary data.</text>
</comment>
<evidence type="ECO:0000313" key="2">
    <source>
        <dbReference type="Proteomes" id="UP000821845"/>
    </source>
</evidence>
<accession>A0ACB7RW40</accession>
<organism evidence="1 2">
    <name type="scientific">Hyalomma asiaticum</name>
    <name type="common">Tick</name>
    <dbReference type="NCBI Taxonomy" id="266040"/>
    <lineage>
        <taxon>Eukaryota</taxon>
        <taxon>Metazoa</taxon>
        <taxon>Ecdysozoa</taxon>
        <taxon>Arthropoda</taxon>
        <taxon>Chelicerata</taxon>
        <taxon>Arachnida</taxon>
        <taxon>Acari</taxon>
        <taxon>Parasitiformes</taxon>
        <taxon>Ixodida</taxon>
        <taxon>Ixodoidea</taxon>
        <taxon>Ixodidae</taxon>
        <taxon>Hyalomminae</taxon>
        <taxon>Hyalomma</taxon>
    </lineage>
</organism>
<sequence length="629" mass="71815">MLPHLPPEVLTVIFRYLDVESLLNAAEAVPTWKRLALYPTVVRTVTVDLETGAPVVKKFLRETREEPVQGGRTEKRPLSSHVRELCFTNCIALRSEVILGCARQCRNLRELYCVNCSVEADQLFVLLSNRLTCLTRLEWTLRVKTYEATWAVWRFVERSNTEGPRITAMYVELVVDEWTESFLNCFVSHCRRLRHLHIHEVRGKSVYVYGFRPASSSRAFIPSKDGPAKIIDRIPSLETFKHTYEMKSLDWCATWLPVINNFTWQREPDTCFGTVRLGDLVEGNASLRRVEQAKIVLQGKSQASGLLEEAAAKPDLWKDVSRLALILTSDEEDENPSRPRVSCFHAKPLVQFFEKCVPHLTELDLSSCHFATRCDCCFIVSTTVRHLRSLALPRCGANHRNSLKHLAHGCKHLERLEVRLNCTEYFYTVCQACLVPPSFTRSDFELLHGETRLKQLGIDGTADIRNLRFLRQCRVAELRLCVDRLDNKELAQCSMKLGQYLAVNPNLSSLTLVASDVVLCRRVGEALAQIQSLRHLCVLTAKPNNVGQFFSALASRLPGLRTAHVHCLYPSDGICAFTWIRQWQSDRPVKPPVHFWTLAEGVVLQESHCFQRLCSLNSFIGLVRPRNRF</sequence>
<reference evidence="1" key="1">
    <citation type="submission" date="2020-05" db="EMBL/GenBank/DDBJ databases">
        <title>Large-scale comparative analyses of tick genomes elucidate their genetic diversity and vector capacities.</title>
        <authorList>
            <person name="Jia N."/>
            <person name="Wang J."/>
            <person name="Shi W."/>
            <person name="Du L."/>
            <person name="Sun Y."/>
            <person name="Zhan W."/>
            <person name="Jiang J."/>
            <person name="Wang Q."/>
            <person name="Zhang B."/>
            <person name="Ji P."/>
            <person name="Sakyi L.B."/>
            <person name="Cui X."/>
            <person name="Yuan T."/>
            <person name="Jiang B."/>
            <person name="Yang W."/>
            <person name="Lam T.T.-Y."/>
            <person name="Chang Q."/>
            <person name="Ding S."/>
            <person name="Wang X."/>
            <person name="Zhu J."/>
            <person name="Ruan X."/>
            <person name="Zhao L."/>
            <person name="Wei J."/>
            <person name="Que T."/>
            <person name="Du C."/>
            <person name="Cheng J."/>
            <person name="Dai P."/>
            <person name="Han X."/>
            <person name="Huang E."/>
            <person name="Gao Y."/>
            <person name="Liu J."/>
            <person name="Shao H."/>
            <person name="Ye R."/>
            <person name="Li L."/>
            <person name="Wei W."/>
            <person name="Wang X."/>
            <person name="Wang C."/>
            <person name="Yang T."/>
            <person name="Huo Q."/>
            <person name="Li W."/>
            <person name="Guo W."/>
            <person name="Chen H."/>
            <person name="Zhou L."/>
            <person name="Ni X."/>
            <person name="Tian J."/>
            <person name="Zhou Y."/>
            <person name="Sheng Y."/>
            <person name="Liu T."/>
            <person name="Pan Y."/>
            <person name="Xia L."/>
            <person name="Li J."/>
            <person name="Zhao F."/>
            <person name="Cao W."/>
        </authorList>
    </citation>
    <scope>NUCLEOTIDE SEQUENCE</scope>
    <source>
        <strain evidence="1">Hyas-2018</strain>
    </source>
</reference>
<dbReference type="Proteomes" id="UP000821845">
    <property type="component" value="Chromosome 7"/>
</dbReference>